<dbReference type="InterPro" id="IPR032820">
    <property type="entry name" value="ATPase_put"/>
</dbReference>
<keyword evidence="4" id="KW-1185">Reference proteome</keyword>
<name>A0ABT4XLF5_9PSED</name>
<proteinExistence type="predicted"/>
<organism evidence="3 4">
    <name type="scientific">Pseudomonas aestuarii</name>
    <dbReference type="NCBI Taxonomy" id="3018340"/>
    <lineage>
        <taxon>Bacteria</taxon>
        <taxon>Pseudomonadati</taxon>
        <taxon>Pseudomonadota</taxon>
        <taxon>Gammaproteobacteria</taxon>
        <taxon>Pseudomonadales</taxon>
        <taxon>Pseudomonadaceae</taxon>
        <taxon>Pseudomonas</taxon>
    </lineage>
</organism>
<keyword evidence="2" id="KW-0812">Transmembrane</keyword>
<dbReference type="RefSeq" id="WP_271349928.1">
    <property type="nucleotide sequence ID" value="NZ_JAQJZJ010000014.1"/>
</dbReference>
<dbReference type="Proteomes" id="UP001212042">
    <property type="component" value="Unassembled WGS sequence"/>
</dbReference>
<accession>A0ABT4XLF5</accession>
<feature type="transmembrane region" description="Helical" evidence="2">
    <location>
        <begin position="80"/>
        <end position="98"/>
    </location>
</feature>
<dbReference type="NCBIfam" id="TIGR02230">
    <property type="entry name" value="ATPase_gene1"/>
    <property type="match status" value="1"/>
</dbReference>
<keyword evidence="2" id="KW-1133">Transmembrane helix</keyword>
<protein>
    <submittedName>
        <fullName evidence="3">AtpZ/AtpI family protein</fullName>
    </submittedName>
</protein>
<feature type="compositionally biased region" description="Basic and acidic residues" evidence="1">
    <location>
        <begin position="1"/>
        <end position="15"/>
    </location>
</feature>
<sequence>MSEEDHPPEAPRKPPADFPEQVGRKAARKLKARRNATPGVWFGLGMMGLIGWSVVVPTLLGAALGLWLDRHYPGPRSWTLALLVAGLLLGCFNAWHWVTKEDRAMREEREDKHDEHE</sequence>
<feature type="region of interest" description="Disordered" evidence="1">
    <location>
        <begin position="1"/>
        <end position="31"/>
    </location>
</feature>
<reference evidence="3 4" key="1">
    <citation type="submission" date="2023-01" db="EMBL/GenBank/DDBJ databases">
        <title>Pseudomonas SA3-5T sp. nov., isolated from tidal flat sediment.</title>
        <authorList>
            <person name="Kim H.S."/>
            <person name="Kim J.-S."/>
            <person name="Suh M.K."/>
            <person name="Eom M.K."/>
            <person name="Lee J.-S."/>
        </authorList>
    </citation>
    <scope>NUCLEOTIDE SEQUENCE [LARGE SCALE GENOMIC DNA]</scope>
    <source>
        <strain evidence="3 4">SA3-5</strain>
    </source>
</reference>
<evidence type="ECO:0000256" key="2">
    <source>
        <dbReference type="SAM" id="Phobius"/>
    </source>
</evidence>
<dbReference type="InterPro" id="IPR011744">
    <property type="entry name" value="ATPase_gene1"/>
</dbReference>
<feature type="transmembrane region" description="Helical" evidence="2">
    <location>
        <begin position="39"/>
        <end position="68"/>
    </location>
</feature>
<dbReference type="Pfam" id="PF09527">
    <property type="entry name" value="ATPase_gene1"/>
    <property type="match status" value="1"/>
</dbReference>
<keyword evidence="2" id="KW-0472">Membrane</keyword>
<dbReference type="EMBL" id="JAQJZJ010000014">
    <property type="protein sequence ID" value="MDA7089039.1"/>
    <property type="molecule type" value="Genomic_DNA"/>
</dbReference>
<comment type="caution">
    <text evidence="3">The sequence shown here is derived from an EMBL/GenBank/DDBJ whole genome shotgun (WGS) entry which is preliminary data.</text>
</comment>
<gene>
    <name evidence="3" type="ORF">PH586_21905</name>
</gene>
<evidence type="ECO:0000313" key="4">
    <source>
        <dbReference type="Proteomes" id="UP001212042"/>
    </source>
</evidence>
<evidence type="ECO:0000313" key="3">
    <source>
        <dbReference type="EMBL" id="MDA7089039.1"/>
    </source>
</evidence>
<evidence type="ECO:0000256" key="1">
    <source>
        <dbReference type="SAM" id="MobiDB-lite"/>
    </source>
</evidence>